<evidence type="ECO:0000256" key="5">
    <source>
        <dbReference type="ARBA" id="ARBA00022777"/>
    </source>
</evidence>
<dbReference type="NCBIfam" id="NF038151">
    <property type="entry name" value="lanthi_synth_III"/>
    <property type="match status" value="1"/>
</dbReference>
<dbReference type="InterPro" id="IPR007822">
    <property type="entry name" value="LANC-like"/>
</dbReference>
<dbReference type="PROSITE" id="PS50011">
    <property type="entry name" value="PROTEIN_KINASE_DOM"/>
    <property type="match status" value="1"/>
</dbReference>
<feature type="domain" description="Protein kinase" evidence="7">
    <location>
        <begin position="211"/>
        <end position="517"/>
    </location>
</feature>
<dbReference type="SMART" id="SM00220">
    <property type="entry name" value="S_TKc"/>
    <property type="match status" value="1"/>
</dbReference>
<keyword evidence="6" id="KW-0067">ATP-binding</keyword>
<reference evidence="9" key="1">
    <citation type="journal article" date="2019" name="Int. J. Syst. Evol. Microbiol.">
        <title>The Global Catalogue of Microorganisms (GCM) 10K type strain sequencing project: providing services to taxonomists for standard genome sequencing and annotation.</title>
        <authorList>
            <consortium name="The Broad Institute Genomics Platform"/>
            <consortium name="The Broad Institute Genome Sequencing Center for Infectious Disease"/>
            <person name="Wu L."/>
            <person name="Ma J."/>
        </authorList>
    </citation>
    <scope>NUCLEOTIDE SEQUENCE [LARGE SCALE GENOMIC DNA]</scope>
    <source>
        <strain evidence="9">CGMCC 4.7645</strain>
    </source>
</reference>
<dbReference type="InterPro" id="IPR011009">
    <property type="entry name" value="Kinase-like_dom_sf"/>
</dbReference>
<evidence type="ECO:0000256" key="4">
    <source>
        <dbReference type="ARBA" id="ARBA00022741"/>
    </source>
</evidence>
<organism evidence="8 9">
    <name type="scientific">Amycolatopsis pigmentata</name>
    <dbReference type="NCBI Taxonomy" id="450801"/>
    <lineage>
        <taxon>Bacteria</taxon>
        <taxon>Bacillati</taxon>
        <taxon>Actinomycetota</taxon>
        <taxon>Actinomycetes</taxon>
        <taxon>Pseudonocardiales</taxon>
        <taxon>Pseudonocardiaceae</taxon>
        <taxon>Amycolatopsis</taxon>
    </lineage>
</organism>
<dbReference type="Proteomes" id="UP001597417">
    <property type="component" value="Unassembled WGS sequence"/>
</dbReference>
<evidence type="ECO:0000313" key="9">
    <source>
        <dbReference type="Proteomes" id="UP001597417"/>
    </source>
</evidence>
<keyword evidence="4" id="KW-0547">Nucleotide-binding</keyword>
<keyword evidence="3" id="KW-0808">Transferase</keyword>
<evidence type="ECO:0000259" key="7">
    <source>
        <dbReference type="PROSITE" id="PS50011"/>
    </source>
</evidence>
<evidence type="ECO:0000313" key="8">
    <source>
        <dbReference type="EMBL" id="MFD2419587.1"/>
    </source>
</evidence>
<dbReference type="Pfam" id="PF25816">
    <property type="entry name" value="RamC_N"/>
    <property type="match status" value="1"/>
</dbReference>
<dbReference type="EMBL" id="JBHUKR010000011">
    <property type="protein sequence ID" value="MFD2419587.1"/>
    <property type="molecule type" value="Genomic_DNA"/>
</dbReference>
<dbReference type="RefSeq" id="WP_378267564.1">
    <property type="nucleotide sequence ID" value="NZ_JBHUKR010000011.1"/>
</dbReference>
<dbReference type="PANTHER" id="PTHR43289:SF6">
    <property type="entry name" value="SERINE_THREONINE-PROTEIN KINASE NEKL-3"/>
    <property type="match status" value="1"/>
</dbReference>
<dbReference type="CDD" id="cd04791">
    <property type="entry name" value="LanC_SerThrkinase"/>
    <property type="match status" value="1"/>
</dbReference>
<dbReference type="EC" id="2.7.11.1" evidence="1"/>
<dbReference type="Gene3D" id="1.50.10.10">
    <property type="match status" value="1"/>
</dbReference>
<gene>
    <name evidence="8" type="primary">lanKC</name>
    <name evidence="8" type="ORF">ACFSXZ_24975</name>
</gene>
<dbReference type="SUPFAM" id="SSF158745">
    <property type="entry name" value="LanC-like"/>
    <property type="match status" value="1"/>
</dbReference>
<evidence type="ECO:0000256" key="3">
    <source>
        <dbReference type="ARBA" id="ARBA00022679"/>
    </source>
</evidence>
<evidence type="ECO:0000256" key="6">
    <source>
        <dbReference type="ARBA" id="ARBA00022840"/>
    </source>
</evidence>
<feature type="non-terminal residue" evidence="8">
    <location>
        <position position="786"/>
    </location>
</feature>
<protein>
    <recommendedName>
        <fullName evidence="1">non-specific serine/threonine protein kinase</fullName>
        <ecNumber evidence="1">2.7.11.1</ecNumber>
    </recommendedName>
</protein>
<keyword evidence="2" id="KW-0723">Serine/threonine-protein kinase</keyword>
<dbReference type="InterPro" id="IPR000719">
    <property type="entry name" value="Prot_kinase_dom"/>
</dbReference>
<evidence type="ECO:0000256" key="1">
    <source>
        <dbReference type="ARBA" id="ARBA00012513"/>
    </source>
</evidence>
<keyword evidence="9" id="KW-1185">Reference proteome</keyword>
<dbReference type="SUPFAM" id="SSF56112">
    <property type="entry name" value="Protein kinase-like (PK-like)"/>
    <property type="match status" value="1"/>
</dbReference>
<dbReference type="Pfam" id="PF05147">
    <property type="entry name" value="LANC_like"/>
    <property type="match status" value="1"/>
</dbReference>
<dbReference type="Pfam" id="PF00069">
    <property type="entry name" value="Pkinase"/>
    <property type="match status" value="1"/>
</dbReference>
<dbReference type="InterPro" id="IPR057929">
    <property type="entry name" value="RamC_N"/>
</dbReference>
<keyword evidence="5" id="KW-0418">Kinase</keyword>
<dbReference type="Gene3D" id="1.50.10.20">
    <property type="match status" value="1"/>
</dbReference>
<dbReference type="InterPro" id="IPR058053">
    <property type="entry name" value="RamC_C"/>
</dbReference>
<sequence length="786" mass="84954">MTVEKLAATGKPGFAIAKRTVPEGWRSHANGEWVMLAPDHARTPAQGWKVHVSACLDNADEVLESVWDYCLAAALPFKYLAGRQVFFLRNSKYANRGGSGKLVTIYPADDVRFKSVLEELDAIIGGQPGPYVLSDLRWNDGPLYVRYGGFAPRFRTTPGGDREPVIEAPDETLVPDRRDPVFTVPPWVDVPGFLEPALAARNAVTLEGVPYVPEQALHFSNGGGVYLARSEKTGEKVVLKEARPHAGLAPDGSDAVARLRRERDVLRSLEGAPGVPGYVGYFTVADHEFLVEEFIEGQPLSTAMRNRNPLMRDEMSPQRARDYASWALRVCAAVESTVTEIHARGFVVGDLHSANILVADSGEATIIDFEVAAPVAENRRSSMGNPGFVSREPLFGPAIDRYALACLRLFSFLPLTPLLLQDAGRARLFAEQISAYFPVPADFLDEAVATIIAPAQDSTTGTAASVRAREPSLPMAHWQELTSSWEDLRRSMSRAIVSSATPDRDDRLFPGDIQQFTIPDGGLGMAYGAAGVLYALSATGTTIQADHEEWLVRRADHTANDIRPGFYDGLHGLAFVLDHLGHHATAANIIDRCLSLNVDTVGQDLFGGLAGIGLNLAHLATRTGDSALRQAAVRVTRVAADRLAADGDAPTHPFGLMRGACGPGLLFIRMAEHTSETGYLDLAAAALERDLRACLTSTSAGWALREPTPRADFADGMAGLATVLRCYLAHRENDRFADAVETITRAVSSEYTSHAGLFTGRAGVIAALVLQRHLGEWVSASFVVAE</sequence>
<name>A0ABW5G0I3_9PSEU</name>
<evidence type="ECO:0000256" key="2">
    <source>
        <dbReference type="ARBA" id="ARBA00022527"/>
    </source>
</evidence>
<dbReference type="Gene3D" id="1.10.510.10">
    <property type="entry name" value="Transferase(Phosphotransferase) domain 1"/>
    <property type="match status" value="1"/>
</dbReference>
<dbReference type="PANTHER" id="PTHR43289">
    <property type="entry name" value="MITOGEN-ACTIVATED PROTEIN KINASE KINASE KINASE 20-RELATED"/>
    <property type="match status" value="1"/>
</dbReference>
<comment type="caution">
    <text evidence="8">The sequence shown here is derived from an EMBL/GenBank/DDBJ whole genome shotgun (WGS) entry which is preliminary data.</text>
</comment>
<dbReference type="SMART" id="SM01260">
    <property type="entry name" value="LANC_like"/>
    <property type="match status" value="1"/>
</dbReference>
<accession>A0ABW5G0I3</accession>
<dbReference type="InterPro" id="IPR053524">
    <property type="entry name" value="Aerial_hyphae_peptide-synth"/>
</dbReference>
<dbReference type="InterPro" id="IPR012341">
    <property type="entry name" value="6hp_glycosidase-like_sf"/>
</dbReference>
<proteinExistence type="predicted"/>